<dbReference type="CDD" id="cd22529">
    <property type="entry name" value="KH-II_NusA_rpt2"/>
    <property type="match status" value="1"/>
</dbReference>
<dbReference type="CDD" id="cd02134">
    <property type="entry name" value="KH-II_NusA_rpt1"/>
    <property type="match status" value="1"/>
</dbReference>
<evidence type="ECO:0000256" key="4">
    <source>
        <dbReference type="ARBA" id="ARBA00022884"/>
    </source>
</evidence>
<evidence type="ECO:0000256" key="1">
    <source>
        <dbReference type="ARBA" id="ARBA00022472"/>
    </source>
</evidence>
<keyword evidence="6 7" id="KW-0804">Transcription</keyword>
<organism evidence="9 10">
    <name type="scientific">bacterium (Candidatus Blackallbacteria) CG17_big_fil_post_rev_8_21_14_2_50_48_46</name>
    <dbReference type="NCBI Taxonomy" id="2014261"/>
    <lineage>
        <taxon>Bacteria</taxon>
        <taxon>Candidatus Blackallbacteria</taxon>
    </lineage>
</organism>
<evidence type="ECO:0000313" key="10">
    <source>
        <dbReference type="Proteomes" id="UP000231019"/>
    </source>
</evidence>
<dbReference type="EMBL" id="PFFQ01000041">
    <property type="protein sequence ID" value="PIW16080.1"/>
    <property type="molecule type" value="Genomic_DNA"/>
</dbReference>
<keyword evidence="5 7" id="KW-0805">Transcription regulation</keyword>
<dbReference type="GO" id="GO:0003700">
    <property type="term" value="F:DNA-binding transcription factor activity"/>
    <property type="evidence" value="ECO:0007669"/>
    <property type="project" value="InterPro"/>
</dbReference>
<dbReference type="Proteomes" id="UP000231019">
    <property type="component" value="Unassembled WGS sequence"/>
</dbReference>
<sequence length="375" mass="42051">MKLAETFTEALKQIERERGISAQSVIEVIESALLGAYRKKMQELGKMDKDSEVELRIDTSNQNEIKVYMLRQVVEGTSDNPNEVSLKEAQKKHPEAQIGQELRMEMSLSTREFERLATQVAKQAITQRLREAEKKAVMEEYRDRVGTMVTATVQRLEKNNVVVKLNNKSELVLPASEQLPNDRYRYGDKVRVYLSEIKETQRGPHIVISRANSGLVSCLFEIEIPEVADGTVVIKSIARDAGFRTKVAVHSLKGNVDPVGACIGSRGSRIHPIIDELKGEKIDIVRWSEDLATFITNALSPAKVVQVNLTEDKNNATIIVPDDQLSLAIGREGQNVRLAAHLTNCHLDILTESELRKQKMEMQQAAQEKARIAAD</sequence>
<keyword evidence="3 7" id="KW-0889">Transcription antitermination</keyword>
<evidence type="ECO:0000256" key="6">
    <source>
        <dbReference type="ARBA" id="ARBA00023163"/>
    </source>
</evidence>
<comment type="similarity">
    <text evidence="7">Belongs to the NusA family.</text>
</comment>
<dbReference type="PANTHER" id="PTHR22648:SF0">
    <property type="entry name" value="TRANSCRIPTION TERMINATION_ANTITERMINATION PROTEIN NUSA"/>
    <property type="match status" value="1"/>
</dbReference>
<dbReference type="SUPFAM" id="SSF54814">
    <property type="entry name" value="Prokaryotic type KH domain (KH-domain type II)"/>
    <property type="match status" value="2"/>
</dbReference>
<dbReference type="InterPro" id="IPR012340">
    <property type="entry name" value="NA-bd_OB-fold"/>
</dbReference>
<comment type="caution">
    <text evidence="9">The sequence shown here is derived from an EMBL/GenBank/DDBJ whole genome shotgun (WGS) entry which is preliminary data.</text>
</comment>
<keyword evidence="4 7" id="KW-0694">RNA-binding</keyword>
<dbReference type="GO" id="GO:0003723">
    <property type="term" value="F:RNA binding"/>
    <property type="evidence" value="ECO:0007669"/>
    <property type="project" value="UniProtKB-UniRule"/>
</dbReference>
<evidence type="ECO:0000313" key="9">
    <source>
        <dbReference type="EMBL" id="PIW16080.1"/>
    </source>
</evidence>
<dbReference type="Pfam" id="PF26594">
    <property type="entry name" value="KH_NusA_2nd"/>
    <property type="match status" value="1"/>
</dbReference>
<dbReference type="InterPro" id="IPR003029">
    <property type="entry name" value="S1_domain"/>
</dbReference>
<dbReference type="InterPro" id="IPR058582">
    <property type="entry name" value="KH_NusA_2nd"/>
</dbReference>
<comment type="function">
    <text evidence="7">Participates in both transcription termination and antitermination.</text>
</comment>
<dbReference type="PROSITE" id="PS50084">
    <property type="entry name" value="KH_TYPE_1"/>
    <property type="match status" value="1"/>
</dbReference>
<evidence type="ECO:0000256" key="2">
    <source>
        <dbReference type="ARBA" id="ARBA00022490"/>
    </source>
</evidence>
<comment type="subcellular location">
    <subcellularLocation>
        <location evidence="7">Cytoplasm</location>
    </subcellularLocation>
</comment>
<dbReference type="InterPro" id="IPR036555">
    <property type="entry name" value="NusA_N_sf"/>
</dbReference>
<protein>
    <recommendedName>
        <fullName evidence="7">Transcription termination/antitermination protein NusA</fullName>
    </recommendedName>
</protein>
<dbReference type="NCBIfam" id="TIGR01953">
    <property type="entry name" value="NusA"/>
    <property type="match status" value="1"/>
</dbReference>
<dbReference type="PANTHER" id="PTHR22648">
    <property type="entry name" value="TRANSCRIPTION TERMINATION FACTOR NUSA"/>
    <property type="match status" value="1"/>
</dbReference>
<dbReference type="InterPro" id="IPR013735">
    <property type="entry name" value="TF_NusA_N"/>
</dbReference>
<evidence type="ECO:0000256" key="7">
    <source>
        <dbReference type="HAMAP-Rule" id="MF_00945"/>
    </source>
</evidence>
<dbReference type="CDD" id="cd04455">
    <property type="entry name" value="S1_NusA"/>
    <property type="match status" value="1"/>
</dbReference>
<dbReference type="SMART" id="SM00316">
    <property type="entry name" value="S1"/>
    <property type="match status" value="1"/>
</dbReference>
<evidence type="ECO:0000259" key="8">
    <source>
        <dbReference type="PROSITE" id="PS50126"/>
    </source>
</evidence>
<accession>A0A2M7G2Q2</accession>
<dbReference type="SMART" id="SM00322">
    <property type="entry name" value="KH"/>
    <property type="match status" value="2"/>
</dbReference>
<dbReference type="Gene3D" id="2.40.50.140">
    <property type="entry name" value="Nucleic acid-binding proteins"/>
    <property type="match status" value="1"/>
</dbReference>
<dbReference type="FunFam" id="3.30.300.20:FF:000002">
    <property type="entry name" value="Transcription termination/antitermination protein NusA"/>
    <property type="match status" value="1"/>
</dbReference>
<name>A0A2M7G2Q2_9BACT</name>
<dbReference type="Pfam" id="PF08529">
    <property type="entry name" value="NusA_N"/>
    <property type="match status" value="1"/>
</dbReference>
<dbReference type="PROSITE" id="PS50126">
    <property type="entry name" value="S1"/>
    <property type="match status" value="1"/>
</dbReference>
<dbReference type="InterPro" id="IPR010213">
    <property type="entry name" value="TF_NusA"/>
</dbReference>
<dbReference type="InterPro" id="IPR009019">
    <property type="entry name" value="KH_sf_prok-type"/>
</dbReference>
<dbReference type="FunFam" id="3.30.300.20:FF:000005">
    <property type="entry name" value="Transcription termination/antitermination protein NusA"/>
    <property type="match status" value="1"/>
</dbReference>
<dbReference type="GO" id="GO:0031564">
    <property type="term" value="P:transcription antitermination"/>
    <property type="evidence" value="ECO:0007669"/>
    <property type="project" value="UniProtKB-UniRule"/>
</dbReference>
<dbReference type="Pfam" id="PF13184">
    <property type="entry name" value="KH_NusA_1st"/>
    <property type="match status" value="1"/>
</dbReference>
<evidence type="ECO:0000256" key="3">
    <source>
        <dbReference type="ARBA" id="ARBA00022814"/>
    </source>
</evidence>
<dbReference type="Gene3D" id="3.30.300.20">
    <property type="match status" value="2"/>
</dbReference>
<dbReference type="GO" id="GO:0005829">
    <property type="term" value="C:cytosol"/>
    <property type="evidence" value="ECO:0007669"/>
    <property type="project" value="TreeGrafter"/>
</dbReference>
<proteinExistence type="inferred from homology"/>
<keyword evidence="2 7" id="KW-0963">Cytoplasm</keyword>
<dbReference type="Gene3D" id="3.30.1480.10">
    <property type="entry name" value="NusA, N-terminal domain"/>
    <property type="match status" value="1"/>
</dbReference>
<evidence type="ECO:0000256" key="5">
    <source>
        <dbReference type="ARBA" id="ARBA00023015"/>
    </source>
</evidence>
<feature type="domain" description="S1 motif" evidence="8">
    <location>
        <begin position="146"/>
        <end position="211"/>
    </location>
</feature>
<dbReference type="AlphaFoldDB" id="A0A2M7G2Q2"/>
<dbReference type="SUPFAM" id="SSF69705">
    <property type="entry name" value="Transcription factor NusA, N-terminal domain"/>
    <property type="match status" value="1"/>
</dbReference>
<dbReference type="Pfam" id="PF00575">
    <property type="entry name" value="S1"/>
    <property type="match status" value="1"/>
</dbReference>
<dbReference type="HAMAP" id="MF_00945_B">
    <property type="entry name" value="NusA_B"/>
    <property type="match status" value="1"/>
</dbReference>
<dbReference type="InterPro" id="IPR030842">
    <property type="entry name" value="TF_NusA_bacterial"/>
</dbReference>
<dbReference type="GO" id="GO:0006353">
    <property type="term" value="P:DNA-templated transcription termination"/>
    <property type="evidence" value="ECO:0007669"/>
    <property type="project" value="UniProtKB-UniRule"/>
</dbReference>
<dbReference type="InterPro" id="IPR004087">
    <property type="entry name" value="KH_dom"/>
</dbReference>
<dbReference type="InterPro" id="IPR015946">
    <property type="entry name" value="KH_dom-like_a/b"/>
</dbReference>
<reference evidence="9 10" key="1">
    <citation type="submission" date="2017-09" db="EMBL/GenBank/DDBJ databases">
        <title>Depth-based differentiation of microbial function through sediment-hosted aquifers and enrichment of novel symbionts in the deep terrestrial subsurface.</title>
        <authorList>
            <person name="Probst A.J."/>
            <person name="Ladd B."/>
            <person name="Jarett J.K."/>
            <person name="Geller-Mcgrath D.E."/>
            <person name="Sieber C.M."/>
            <person name="Emerson J.B."/>
            <person name="Anantharaman K."/>
            <person name="Thomas B.C."/>
            <person name="Malmstrom R."/>
            <person name="Stieglmeier M."/>
            <person name="Klingl A."/>
            <person name="Woyke T."/>
            <person name="Ryan C.M."/>
            <person name="Banfield J.F."/>
        </authorList>
    </citation>
    <scope>NUCLEOTIDE SEQUENCE [LARGE SCALE GENOMIC DNA]</scope>
    <source>
        <strain evidence="9">CG17_big_fil_post_rev_8_21_14_2_50_48_46</strain>
    </source>
</reference>
<dbReference type="InterPro" id="IPR025249">
    <property type="entry name" value="TF_NusA_KH_1st"/>
</dbReference>
<dbReference type="SUPFAM" id="SSF50249">
    <property type="entry name" value="Nucleic acid-binding proteins"/>
    <property type="match status" value="1"/>
</dbReference>
<comment type="subunit">
    <text evidence="7">Monomer. Binds directly to the core enzyme of the DNA-dependent RNA polymerase and to nascent RNA.</text>
</comment>
<keyword evidence="1 7" id="KW-0806">Transcription termination</keyword>
<gene>
    <name evidence="7 9" type="primary">nusA</name>
    <name evidence="9" type="ORF">COW36_15325</name>
</gene>